<reference evidence="4 5" key="2">
    <citation type="journal article" date="2008" name="Nature">
        <title>The Phaeodactylum genome reveals the evolutionary history of diatom genomes.</title>
        <authorList>
            <person name="Bowler C."/>
            <person name="Allen A.E."/>
            <person name="Badger J.H."/>
            <person name="Grimwood J."/>
            <person name="Jabbari K."/>
            <person name="Kuo A."/>
            <person name="Maheswari U."/>
            <person name="Martens C."/>
            <person name="Maumus F."/>
            <person name="Otillar R.P."/>
            <person name="Rayko E."/>
            <person name="Salamov A."/>
            <person name="Vandepoele K."/>
            <person name="Beszteri B."/>
            <person name="Gruber A."/>
            <person name="Heijde M."/>
            <person name="Katinka M."/>
            <person name="Mock T."/>
            <person name="Valentin K."/>
            <person name="Verret F."/>
            <person name="Berges J.A."/>
            <person name="Brownlee C."/>
            <person name="Cadoret J.P."/>
            <person name="Chiovitti A."/>
            <person name="Choi C.J."/>
            <person name="Coesel S."/>
            <person name="De Martino A."/>
            <person name="Detter J.C."/>
            <person name="Durkin C."/>
            <person name="Falciatore A."/>
            <person name="Fournet J."/>
            <person name="Haruta M."/>
            <person name="Huysman M.J."/>
            <person name="Jenkins B.D."/>
            <person name="Jiroutova K."/>
            <person name="Jorgensen R.E."/>
            <person name="Joubert Y."/>
            <person name="Kaplan A."/>
            <person name="Kroger N."/>
            <person name="Kroth P.G."/>
            <person name="La Roche J."/>
            <person name="Lindquist E."/>
            <person name="Lommer M."/>
            <person name="Martin-Jezequel V."/>
            <person name="Lopez P.J."/>
            <person name="Lucas S."/>
            <person name="Mangogna M."/>
            <person name="McGinnis K."/>
            <person name="Medlin L.K."/>
            <person name="Montsant A."/>
            <person name="Oudot-Le Secq M.P."/>
            <person name="Napoli C."/>
            <person name="Obornik M."/>
            <person name="Parker M.S."/>
            <person name="Petit J.L."/>
            <person name="Porcel B.M."/>
            <person name="Poulsen N."/>
            <person name="Robison M."/>
            <person name="Rychlewski L."/>
            <person name="Rynearson T.A."/>
            <person name="Schmutz J."/>
            <person name="Shapiro H."/>
            <person name="Siaut M."/>
            <person name="Stanley M."/>
            <person name="Sussman M.R."/>
            <person name="Taylor A.R."/>
            <person name="Vardi A."/>
            <person name="von Dassow P."/>
            <person name="Vyverman W."/>
            <person name="Willis A."/>
            <person name="Wyrwicz L.S."/>
            <person name="Rokhsar D.S."/>
            <person name="Weissenbach J."/>
            <person name="Armbrust E.V."/>
            <person name="Green B.R."/>
            <person name="Van de Peer Y."/>
            <person name="Grigoriev I.V."/>
        </authorList>
    </citation>
    <scope>NUCLEOTIDE SEQUENCE [LARGE SCALE GENOMIC DNA]</scope>
    <source>
        <strain evidence="4 5">CCMP1335</strain>
    </source>
</reference>
<name>B8BWI7_THAPS</name>
<keyword evidence="1" id="KW-0547">Nucleotide-binding</keyword>
<evidence type="ECO:0000256" key="2">
    <source>
        <dbReference type="ARBA" id="ARBA00022840"/>
    </source>
</evidence>
<feature type="non-terminal residue" evidence="4">
    <location>
        <position position="283"/>
    </location>
</feature>
<feature type="non-terminal residue" evidence="4">
    <location>
        <position position="1"/>
    </location>
</feature>
<dbReference type="GO" id="GO:0004674">
    <property type="term" value="F:protein serine/threonine kinase activity"/>
    <property type="evidence" value="ECO:0000318"/>
    <property type="project" value="GO_Central"/>
</dbReference>
<dbReference type="AlphaFoldDB" id="B8BWI7"/>
<dbReference type="GeneID" id="7452744"/>
<dbReference type="CDD" id="cd05117">
    <property type="entry name" value="STKc_CAMK"/>
    <property type="match status" value="1"/>
</dbReference>
<dbReference type="PANTHER" id="PTHR24347">
    <property type="entry name" value="SERINE/THREONINE-PROTEIN KINASE"/>
    <property type="match status" value="1"/>
</dbReference>
<dbReference type="InParanoid" id="B8BWI7"/>
<gene>
    <name evidence="4" type="ORF">THAPSDRAFT_33182</name>
</gene>
<reference evidence="4 5" key="1">
    <citation type="journal article" date="2004" name="Science">
        <title>The genome of the diatom Thalassiosira pseudonana: ecology, evolution, and metabolism.</title>
        <authorList>
            <person name="Armbrust E.V."/>
            <person name="Berges J.A."/>
            <person name="Bowler C."/>
            <person name="Green B.R."/>
            <person name="Martinez D."/>
            <person name="Putnam N.H."/>
            <person name="Zhou S."/>
            <person name="Allen A.E."/>
            <person name="Apt K.E."/>
            <person name="Bechner M."/>
            <person name="Brzezinski M.A."/>
            <person name="Chaal B.K."/>
            <person name="Chiovitti A."/>
            <person name="Davis A.K."/>
            <person name="Demarest M.S."/>
            <person name="Detter J.C."/>
            <person name="Glavina T."/>
            <person name="Goodstein D."/>
            <person name="Hadi M.Z."/>
            <person name="Hellsten U."/>
            <person name="Hildebrand M."/>
            <person name="Jenkins B.D."/>
            <person name="Jurka J."/>
            <person name="Kapitonov V.V."/>
            <person name="Kroger N."/>
            <person name="Lau W.W."/>
            <person name="Lane T.W."/>
            <person name="Larimer F.W."/>
            <person name="Lippmeier J.C."/>
            <person name="Lucas S."/>
            <person name="Medina M."/>
            <person name="Montsant A."/>
            <person name="Obornik M."/>
            <person name="Parker M.S."/>
            <person name="Palenik B."/>
            <person name="Pazour G.J."/>
            <person name="Richardson P.M."/>
            <person name="Rynearson T.A."/>
            <person name="Saito M.A."/>
            <person name="Schwartz D.C."/>
            <person name="Thamatrakoln K."/>
            <person name="Valentin K."/>
            <person name="Vardi A."/>
            <person name="Wilkerson F.P."/>
            <person name="Rokhsar D.S."/>
        </authorList>
    </citation>
    <scope>NUCLEOTIDE SEQUENCE [LARGE SCALE GENOMIC DNA]</scope>
    <source>
        <strain evidence="4 5">CCMP1335</strain>
    </source>
</reference>
<dbReference type="HOGENOM" id="CLU_000288_63_0_1"/>
<accession>B8BWI7</accession>
<evidence type="ECO:0000256" key="1">
    <source>
        <dbReference type="ARBA" id="ARBA00022741"/>
    </source>
</evidence>
<dbReference type="eggNOG" id="KOG0615">
    <property type="taxonomic scope" value="Eukaryota"/>
</dbReference>
<keyword evidence="2" id="KW-0067">ATP-binding</keyword>
<dbReference type="PROSITE" id="PS50011">
    <property type="entry name" value="PROTEIN_KINASE_DOM"/>
    <property type="match status" value="1"/>
</dbReference>
<evidence type="ECO:0000259" key="3">
    <source>
        <dbReference type="PROSITE" id="PS50011"/>
    </source>
</evidence>
<keyword evidence="4" id="KW-0418">Kinase</keyword>
<keyword evidence="4" id="KW-0808">Transferase</keyword>
<dbReference type="InterPro" id="IPR008271">
    <property type="entry name" value="Ser/Thr_kinase_AS"/>
</dbReference>
<dbReference type="PaxDb" id="35128-Thaps33182"/>
<dbReference type="PROSITE" id="PS00108">
    <property type="entry name" value="PROTEIN_KINASE_ST"/>
    <property type="match status" value="1"/>
</dbReference>
<dbReference type="SMART" id="SM00220">
    <property type="entry name" value="S_TKc"/>
    <property type="match status" value="1"/>
</dbReference>
<dbReference type="SUPFAM" id="SSF56112">
    <property type="entry name" value="Protein kinase-like (PK-like)"/>
    <property type="match status" value="1"/>
</dbReference>
<dbReference type="InterPro" id="IPR000719">
    <property type="entry name" value="Prot_kinase_dom"/>
</dbReference>
<dbReference type="KEGG" id="tps:THAPSDRAFT_33182"/>
<keyword evidence="5" id="KW-1185">Reference proteome</keyword>
<dbReference type="Gene3D" id="1.10.510.10">
    <property type="entry name" value="Transferase(Phosphotransferase) domain 1"/>
    <property type="match status" value="1"/>
</dbReference>
<protein>
    <submittedName>
        <fullName evidence="4">Chk2, checkpoint kinase</fullName>
    </submittedName>
</protein>
<evidence type="ECO:0000313" key="4">
    <source>
        <dbReference type="EMBL" id="EED94038.1"/>
    </source>
</evidence>
<dbReference type="RefSeq" id="XP_002288602.1">
    <property type="nucleotide sequence ID" value="XM_002288566.1"/>
</dbReference>
<feature type="domain" description="Protein kinase" evidence="3">
    <location>
        <begin position="5"/>
        <end position="275"/>
    </location>
</feature>
<dbReference type="OMA" id="KPGDAMK"/>
<organism evidence="4 5">
    <name type="scientific">Thalassiosira pseudonana</name>
    <name type="common">Marine diatom</name>
    <name type="synonym">Cyclotella nana</name>
    <dbReference type="NCBI Taxonomy" id="35128"/>
    <lineage>
        <taxon>Eukaryota</taxon>
        <taxon>Sar</taxon>
        <taxon>Stramenopiles</taxon>
        <taxon>Ochrophyta</taxon>
        <taxon>Bacillariophyta</taxon>
        <taxon>Coscinodiscophyceae</taxon>
        <taxon>Thalassiosirophycidae</taxon>
        <taxon>Thalassiosirales</taxon>
        <taxon>Thalassiosiraceae</taxon>
        <taxon>Thalassiosira</taxon>
    </lineage>
</organism>
<dbReference type="Pfam" id="PF00069">
    <property type="entry name" value="Pkinase"/>
    <property type="match status" value="1"/>
</dbReference>
<dbReference type="Proteomes" id="UP000001449">
    <property type="component" value="Chromosome 3"/>
</dbReference>
<dbReference type="GO" id="GO:0005524">
    <property type="term" value="F:ATP binding"/>
    <property type="evidence" value="ECO:0007669"/>
    <property type="project" value="UniProtKB-KW"/>
</dbReference>
<dbReference type="InterPro" id="IPR011009">
    <property type="entry name" value="Kinase-like_dom_sf"/>
</dbReference>
<evidence type="ECO:0000313" key="5">
    <source>
        <dbReference type="Proteomes" id="UP000001449"/>
    </source>
</evidence>
<proteinExistence type="predicted"/>
<sequence length="283" mass="32092">VEEEYDLRDLLGTGTCGEVRRAIHRRTGDERAVKIISIAGRGVGSGALFSSEKLSAIQAEAEILRSLDHPYVVKLFDVYVSPGKAIYLVMELIRGGDLFDRIVERERYTEVQARRLFRRILTAVHYLHEERGIVHRDLKPENILVVDRQSDVNIKLTDFGVAKNMTSEGLKTFCGTPQYFAPEVLRRHNTVKGAGRYGKEIDCWSIGVILFILLSGSPPFDVSAGFDAVANARVMFYEDQWKNISAEARNLVTRLLEKDPRKRMSVKDACEHQWVLKEDGDTH</sequence>
<dbReference type="GO" id="GO:0005737">
    <property type="term" value="C:cytoplasm"/>
    <property type="evidence" value="ECO:0000318"/>
    <property type="project" value="GO_Central"/>
</dbReference>
<dbReference type="STRING" id="35128.B8BWI7"/>
<dbReference type="FunFam" id="1.10.510.10:FF:000571">
    <property type="entry name" value="Maternal embryonic leucine zipper kinase"/>
    <property type="match status" value="1"/>
</dbReference>
<dbReference type="EMBL" id="CM000640">
    <property type="protein sequence ID" value="EED94038.1"/>
    <property type="molecule type" value="Genomic_DNA"/>
</dbReference>